<dbReference type="OrthoDB" id="1778393at2"/>
<evidence type="ECO:0000313" key="2">
    <source>
        <dbReference type="Proteomes" id="UP000321574"/>
    </source>
</evidence>
<keyword evidence="2" id="KW-1185">Reference proteome</keyword>
<dbReference type="AlphaFoldDB" id="A0A5C8P036"/>
<organism evidence="1 2">
    <name type="scientific">Cerasibacillus terrae</name>
    <dbReference type="NCBI Taxonomy" id="2498845"/>
    <lineage>
        <taxon>Bacteria</taxon>
        <taxon>Bacillati</taxon>
        <taxon>Bacillota</taxon>
        <taxon>Bacilli</taxon>
        <taxon>Bacillales</taxon>
        <taxon>Bacillaceae</taxon>
        <taxon>Cerasibacillus</taxon>
    </lineage>
</organism>
<dbReference type="Proteomes" id="UP000321574">
    <property type="component" value="Unassembled WGS sequence"/>
</dbReference>
<accession>A0A5C8P036</accession>
<dbReference type="InterPro" id="IPR025062">
    <property type="entry name" value="DUF4003"/>
</dbReference>
<sequence length="322" mass="37190">MRQTIPTYIDNFQLLQKKCRWKMNKKTKMIIASIYAMNRQHFHINHFIEIADTIKKEAGFFSPLKGETRYMIAATLDVNFAEPIDAVSLLFKSYKDLIQAKFKRGSYTYIAAAILLTSHNEEENKMAWISQAKQMYDQMQKGHRFLTSHEDYPLAVLLASKDNKEVMERAETFYQLLNKNGFRKGNNLQCTSHILALEKEHDVDTLVHQVIHVFDAFRRVRFKQKPMYYPIMGMLALLPPESFQIEDIVKTYKSLKKVKDFKWEKDLNIILAASFFMKEELSISALTETTLFTTLEAILQVQQAVMISTVAAATISSSGASD</sequence>
<reference evidence="1 2" key="1">
    <citation type="submission" date="2019-06" db="EMBL/GenBank/DDBJ databases">
        <title>Cerasibacillus sp. nov., isolated from maize field.</title>
        <authorList>
            <person name="Lin S.-Y."/>
            <person name="Tsai C.-F."/>
            <person name="Young C.-C."/>
        </authorList>
    </citation>
    <scope>NUCLEOTIDE SEQUENCE [LARGE SCALE GENOMIC DNA]</scope>
    <source>
        <strain evidence="1 2">CC-CFT480</strain>
    </source>
</reference>
<protein>
    <submittedName>
        <fullName evidence="1">DUF4003 family protein</fullName>
    </submittedName>
</protein>
<name>A0A5C8P036_9BACI</name>
<gene>
    <name evidence="1" type="ORF">FHP05_04150</name>
</gene>
<dbReference type="Pfam" id="PF13170">
    <property type="entry name" value="DUF4003"/>
    <property type="match status" value="1"/>
</dbReference>
<proteinExistence type="predicted"/>
<dbReference type="RefSeq" id="WP_147665985.1">
    <property type="nucleotide sequence ID" value="NZ_VDUW01000002.1"/>
</dbReference>
<comment type="caution">
    <text evidence="1">The sequence shown here is derived from an EMBL/GenBank/DDBJ whole genome shotgun (WGS) entry which is preliminary data.</text>
</comment>
<evidence type="ECO:0000313" key="1">
    <source>
        <dbReference type="EMBL" id="TXL66585.1"/>
    </source>
</evidence>
<dbReference type="EMBL" id="VDUW01000002">
    <property type="protein sequence ID" value="TXL66585.1"/>
    <property type="molecule type" value="Genomic_DNA"/>
</dbReference>